<reference evidence="5 6" key="1">
    <citation type="submission" date="2019-10" db="EMBL/GenBank/DDBJ databases">
        <title>Nocardia macrotermitis sp. nov. and Nocardia aurantia sp. nov., isolated from the gut of fungus growing-termite Macrotermes natalensis.</title>
        <authorList>
            <person name="Benndorf R."/>
            <person name="Schwitalla J."/>
            <person name="Martin K."/>
            <person name="De Beer W."/>
            <person name="Kaster A.-K."/>
            <person name="Vollmers J."/>
            <person name="Poulsen M."/>
            <person name="Beemelmanns C."/>
        </authorList>
    </citation>
    <scope>NUCLEOTIDE SEQUENCE [LARGE SCALE GENOMIC DNA]</scope>
    <source>
        <strain evidence="5 6">RB56</strain>
    </source>
</reference>
<sequence>MTATRLEPAEPLRGSGVALERAILDSLDDLEGALRLETLGENEFRAGNEHSRFGRAFGGQLLAQAMLAAASTVDGQLPHSLHAYFVRSGDPEVPLHLSVERTRDGRSMSTRQVTVRQAGREILTAIASFHANPAEPELFEAPSGEVRPEELPLLQQWVAYAPEAMRPTARKWIDMPPPVEMRIGEAPTFVVPGRDSGVRAHWMRLPRGIGDRPVAHIAMLAYASDYLLLDMAFRNHPEPVDHRGFVGLSLDHSIWVHRAVRFDEWHRYTQRIGAVSGHRALVHGTLHDLAGHLVASTAQEVLVRPVPR</sequence>
<dbReference type="InterPro" id="IPR049449">
    <property type="entry name" value="TesB_ACOT8-like_N"/>
</dbReference>
<evidence type="ECO:0000256" key="1">
    <source>
        <dbReference type="ARBA" id="ARBA00006538"/>
    </source>
</evidence>
<evidence type="ECO:0000256" key="2">
    <source>
        <dbReference type="ARBA" id="ARBA00022801"/>
    </source>
</evidence>
<dbReference type="EC" id="3.1.2.-" evidence="5"/>
<gene>
    <name evidence="5" type="primary">tesB_3</name>
    <name evidence="5" type="ORF">NRB56_37240</name>
</gene>
<dbReference type="EMBL" id="WEGI01000008">
    <property type="protein sequence ID" value="MQY28141.1"/>
    <property type="molecule type" value="Genomic_DNA"/>
</dbReference>
<dbReference type="PANTHER" id="PTHR11066">
    <property type="entry name" value="ACYL-COA THIOESTERASE"/>
    <property type="match status" value="1"/>
</dbReference>
<dbReference type="AlphaFoldDB" id="A0A7K0DQZ5"/>
<protein>
    <submittedName>
        <fullName evidence="5">Acyl-CoA thioesterase 2</fullName>
        <ecNumber evidence="5">3.1.2.-</ecNumber>
    </submittedName>
</protein>
<dbReference type="GO" id="GO:0047617">
    <property type="term" value="F:fatty acyl-CoA hydrolase activity"/>
    <property type="evidence" value="ECO:0007669"/>
    <property type="project" value="InterPro"/>
</dbReference>
<dbReference type="PANTHER" id="PTHR11066:SF34">
    <property type="entry name" value="ACYL-COENZYME A THIOESTERASE 8"/>
    <property type="match status" value="1"/>
</dbReference>
<dbReference type="InterPro" id="IPR049450">
    <property type="entry name" value="ACOT8-like_C"/>
</dbReference>
<organism evidence="5 6">
    <name type="scientific">Nocardia aurantia</name>
    <dbReference type="NCBI Taxonomy" id="2585199"/>
    <lineage>
        <taxon>Bacteria</taxon>
        <taxon>Bacillati</taxon>
        <taxon>Actinomycetota</taxon>
        <taxon>Actinomycetes</taxon>
        <taxon>Mycobacteriales</taxon>
        <taxon>Nocardiaceae</taxon>
        <taxon>Nocardia</taxon>
    </lineage>
</organism>
<keyword evidence="6" id="KW-1185">Reference proteome</keyword>
<dbReference type="CDD" id="cd03444">
    <property type="entry name" value="Thioesterase_II_repeat1"/>
    <property type="match status" value="1"/>
</dbReference>
<evidence type="ECO:0000313" key="5">
    <source>
        <dbReference type="EMBL" id="MQY28141.1"/>
    </source>
</evidence>
<dbReference type="Pfam" id="PF20789">
    <property type="entry name" value="4HBT_3C"/>
    <property type="match status" value="1"/>
</dbReference>
<feature type="domain" description="Acyl-CoA thioesterase-like C-terminal" evidence="4">
    <location>
        <begin position="170"/>
        <end position="303"/>
    </location>
</feature>
<dbReference type="CDD" id="cd03445">
    <property type="entry name" value="Thioesterase_II_repeat2"/>
    <property type="match status" value="1"/>
</dbReference>
<name>A0A7K0DQZ5_9NOCA</name>
<dbReference type="GO" id="GO:0006637">
    <property type="term" value="P:acyl-CoA metabolic process"/>
    <property type="evidence" value="ECO:0007669"/>
    <property type="project" value="InterPro"/>
</dbReference>
<feature type="domain" description="Acyl-CoA thioesterase-like N-terminal HotDog" evidence="3">
    <location>
        <begin position="52"/>
        <end position="130"/>
    </location>
</feature>
<accession>A0A7K0DQZ5</accession>
<dbReference type="InterPro" id="IPR042171">
    <property type="entry name" value="Acyl-CoA_hotdog"/>
</dbReference>
<evidence type="ECO:0000259" key="3">
    <source>
        <dbReference type="Pfam" id="PF13622"/>
    </source>
</evidence>
<dbReference type="Gene3D" id="2.40.160.210">
    <property type="entry name" value="Acyl-CoA thioesterase, double hotdog domain"/>
    <property type="match status" value="1"/>
</dbReference>
<evidence type="ECO:0000259" key="4">
    <source>
        <dbReference type="Pfam" id="PF20789"/>
    </source>
</evidence>
<dbReference type="Proteomes" id="UP000431401">
    <property type="component" value="Unassembled WGS sequence"/>
</dbReference>
<evidence type="ECO:0000313" key="6">
    <source>
        <dbReference type="Proteomes" id="UP000431401"/>
    </source>
</evidence>
<keyword evidence="2 5" id="KW-0378">Hydrolase</keyword>
<dbReference type="InterPro" id="IPR029069">
    <property type="entry name" value="HotDog_dom_sf"/>
</dbReference>
<comment type="caution">
    <text evidence="5">The sequence shown here is derived from an EMBL/GenBank/DDBJ whole genome shotgun (WGS) entry which is preliminary data.</text>
</comment>
<proteinExistence type="inferred from homology"/>
<comment type="similarity">
    <text evidence="1">Belongs to the C/M/P thioester hydrolase family.</text>
</comment>
<dbReference type="InterPro" id="IPR003703">
    <property type="entry name" value="Acyl_CoA_thio"/>
</dbReference>
<dbReference type="Pfam" id="PF13622">
    <property type="entry name" value="4HBT_3"/>
    <property type="match status" value="1"/>
</dbReference>
<dbReference type="RefSeq" id="WP_153343927.1">
    <property type="nucleotide sequence ID" value="NZ_WEGI01000008.1"/>
</dbReference>
<dbReference type="GO" id="GO:0009062">
    <property type="term" value="P:fatty acid catabolic process"/>
    <property type="evidence" value="ECO:0007669"/>
    <property type="project" value="TreeGrafter"/>
</dbReference>
<dbReference type="SUPFAM" id="SSF54637">
    <property type="entry name" value="Thioesterase/thiol ester dehydrase-isomerase"/>
    <property type="match status" value="2"/>
</dbReference>
<dbReference type="OrthoDB" id="9781019at2"/>